<sequence length="344" mass="39023">MFRSFLSSSFRSVAKRASPSQGVRGNGLLKQRSARFYQAEAPKRTPEEIAKRTNRTFFVVFGGGSLLSLGYVGAVAANVTQAPGVTEEEAEQMEPMERVSKIWKFAHDLVFEPYKEKLLPDFQEFLFGGGPVPQDFNAPPTLVLDLDETMVHTEWSRSRGHRTMKRQNLDAFLQHISQMYEVVVYAPVINTYGEAVVNQLEGIEMPDPFNPNPPPVNPKNYITHRLYRESTKYEDGVYKKDISRLNRDLRKVIVIDDSDKESEMAKDNRILVKPFTGGRDSTFMELVPILEHLHQVAMRGGDVRVALKEMELEGKEDLRGAFRDYMKKKKAAAKPAAGGFLKFN</sequence>
<dbReference type="InterPro" id="IPR023214">
    <property type="entry name" value="HAD_sf"/>
</dbReference>
<dbReference type="GO" id="GO:0005744">
    <property type="term" value="C:TIM23 mitochondrial import inner membrane translocase complex"/>
    <property type="evidence" value="ECO:0007669"/>
    <property type="project" value="UniProtKB-UniRule"/>
</dbReference>
<protein>
    <recommendedName>
        <fullName evidence="1">Mitochondrial import inner membrane translocase subunit TIM50</fullName>
    </recommendedName>
</protein>
<keyword evidence="1" id="KW-0809">Transit peptide</keyword>
<proteinExistence type="inferred from homology"/>
<dbReference type="PROSITE" id="PS50969">
    <property type="entry name" value="FCP1"/>
    <property type="match status" value="1"/>
</dbReference>
<dbReference type="SMART" id="SM00577">
    <property type="entry name" value="CPDc"/>
    <property type="match status" value="1"/>
</dbReference>
<dbReference type="Pfam" id="PF03031">
    <property type="entry name" value="NIF"/>
    <property type="match status" value="1"/>
</dbReference>
<evidence type="ECO:0000313" key="3">
    <source>
        <dbReference type="EMBL" id="CAE0265313.1"/>
    </source>
</evidence>
<comment type="similarity">
    <text evidence="1">Belongs to the TIM50 family.</text>
</comment>
<dbReference type="GO" id="GO:0015031">
    <property type="term" value="P:protein transport"/>
    <property type="evidence" value="ECO:0007669"/>
    <property type="project" value="UniProtKB-KW"/>
</dbReference>
<organism evidence="3">
    <name type="scientific">Palpitomonas bilix</name>
    <dbReference type="NCBI Taxonomy" id="652834"/>
    <lineage>
        <taxon>Eukaryota</taxon>
        <taxon>Eukaryota incertae sedis</taxon>
    </lineage>
</organism>
<dbReference type="InterPro" id="IPR050365">
    <property type="entry name" value="TIM50"/>
</dbReference>
<comment type="subunit">
    <text evidence="1">Component of the TIM23 complex.</text>
</comment>
<name>A0A7S3LV13_9EUKA</name>
<dbReference type="EMBL" id="HBIB01042171">
    <property type="protein sequence ID" value="CAE0265313.1"/>
    <property type="molecule type" value="Transcribed_RNA"/>
</dbReference>
<evidence type="ECO:0000256" key="1">
    <source>
        <dbReference type="RuleBase" id="RU365079"/>
    </source>
</evidence>
<dbReference type="InterPro" id="IPR004274">
    <property type="entry name" value="FCP1_dom"/>
</dbReference>
<reference evidence="3" key="1">
    <citation type="submission" date="2021-01" db="EMBL/GenBank/DDBJ databases">
        <authorList>
            <person name="Corre E."/>
            <person name="Pelletier E."/>
            <person name="Niang G."/>
            <person name="Scheremetjew M."/>
            <person name="Finn R."/>
            <person name="Kale V."/>
            <person name="Holt S."/>
            <person name="Cochrane G."/>
            <person name="Meng A."/>
            <person name="Brown T."/>
            <person name="Cohen L."/>
        </authorList>
    </citation>
    <scope>NUCLEOTIDE SEQUENCE</scope>
    <source>
        <strain evidence="3">NIES-2562</strain>
    </source>
</reference>
<keyword evidence="1" id="KW-0811">Translocation</keyword>
<dbReference type="InterPro" id="IPR036412">
    <property type="entry name" value="HAD-like_sf"/>
</dbReference>
<feature type="domain" description="FCP1 homology" evidence="2">
    <location>
        <begin position="135"/>
        <end position="293"/>
    </location>
</feature>
<keyword evidence="1" id="KW-0653">Protein transport</keyword>
<dbReference type="PANTHER" id="PTHR12210">
    <property type="entry name" value="DULLARD PROTEIN PHOSPHATASE"/>
    <property type="match status" value="1"/>
</dbReference>
<dbReference type="CDD" id="cd07521">
    <property type="entry name" value="HAD_FCP1-like"/>
    <property type="match status" value="1"/>
</dbReference>
<comment type="function">
    <text evidence="1">Essential component of the TIM23 complex, a complex that mediates the translocation of transit peptide-containing proteins across the mitochondrial inner membrane.</text>
</comment>
<dbReference type="SUPFAM" id="SSF56784">
    <property type="entry name" value="HAD-like"/>
    <property type="match status" value="1"/>
</dbReference>
<dbReference type="AlphaFoldDB" id="A0A7S3LV13"/>
<keyword evidence="1" id="KW-0496">Mitochondrion</keyword>
<accession>A0A7S3LV13</accession>
<dbReference type="Gene3D" id="3.40.50.1000">
    <property type="entry name" value="HAD superfamily/HAD-like"/>
    <property type="match status" value="1"/>
</dbReference>
<evidence type="ECO:0000259" key="2">
    <source>
        <dbReference type="PROSITE" id="PS50969"/>
    </source>
</evidence>
<comment type="subcellular location">
    <subcellularLocation>
        <location evidence="1">Mitochondrion inner membrane</location>
        <topology evidence="1">Single-pass membrane protein</topology>
    </subcellularLocation>
</comment>
<keyword evidence="1" id="KW-0813">Transport</keyword>
<gene>
    <name evidence="3" type="ORF">PBIL07802_LOCUS27649</name>
</gene>